<dbReference type="GO" id="GO:0010124">
    <property type="term" value="P:phenylacetate catabolic process"/>
    <property type="evidence" value="ECO:0007669"/>
    <property type="project" value="InterPro"/>
</dbReference>
<accession>A0A1N6JPE3</accession>
<proteinExistence type="predicted"/>
<organism evidence="1 2">
    <name type="scientific">Chitinophaga niabensis</name>
    <dbReference type="NCBI Taxonomy" id="536979"/>
    <lineage>
        <taxon>Bacteria</taxon>
        <taxon>Pseudomonadati</taxon>
        <taxon>Bacteroidota</taxon>
        <taxon>Chitinophagia</taxon>
        <taxon>Chitinophagales</taxon>
        <taxon>Chitinophagaceae</taxon>
        <taxon>Chitinophaga</taxon>
    </lineage>
</organism>
<dbReference type="InterPro" id="IPR012347">
    <property type="entry name" value="Ferritin-like"/>
</dbReference>
<evidence type="ECO:0000313" key="2">
    <source>
        <dbReference type="Proteomes" id="UP000185003"/>
    </source>
</evidence>
<dbReference type="InterPro" id="IPR052703">
    <property type="entry name" value="Aromatic_CoA_ox/epox"/>
</dbReference>
<dbReference type="InterPro" id="IPR009078">
    <property type="entry name" value="Ferritin-like_SF"/>
</dbReference>
<gene>
    <name evidence="1" type="ORF">SAMN04488055_4243</name>
</gene>
<name>A0A1N6JPE3_9BACT</name>
<keyword evidence="2" id="KW-1185">Reference proteome</keyword>
<dbReference type="SUPFAM" id="SSF47240">
    <property type="entry name" value="Ferritin-like"/>
    <property type="match status" value="1"/>
</dbReference>
<dbReference type="STRING" id="536979.SAMN04488055_4243"/>
<protein>
    <submittedName>
        <fullName evidence="1">Ring-1,2-phenylacetyl-CoA epoxidase subunit PaaA</fullName>
    </submittedName>
</protein>
<sequence>MYVKVRESILFVRVILKKQVLAGYFGERTKFSNLQDYQNNHSMYGGGYIFDEPNNRQLKEEQLHDDPEKLAEFEDRIARGEKIEPGDWMPSEYRRQLIRLIEQHAHSEIIGALPEGTWITRAPGFKRKLALIAKVQDEIGHGQLLYNAAETLGKSREAMINDLLSGKSKYSNVFNYPAETWADVTVIGFLIDAAAIVNQIANSKGSYGPYCRALERICYEESFHLKQGHDAFVELAAGTPAQRAMVQDALNRWWQPIMHFFGPPDKNSTHSEKLMQWKVKMASNDDMRNQFLEAYVPKIWDMGLTLPDENLKKNESTGKWDYADPDWDLFKKVINGGGPCNKERLDVRKWAEEHGRWVRKALMNPKDKRSAPVA</sequence>
<dbReference type="AlphaFoldDB" id="A0A1N6JPE3"/>
<dbReference type="Proteomes" id="UP000185003">
    <property type="component" value="Unassembled WGS sequence"/>
</dbReference>
<dbReference type="InterPro" id="IPR011881">
    <property type="entry name" value="PaaA"/>
</dbReference>
<reference evidence="1 2" key="1">
    <citation type="submission" date="2016-11" db="EMBL/GenBank/DDBJ databases">
        <authorList>
            <person name="Jaros S."/>
            <person name="Januszkiewicz K."/>
            <person name="Wedrychowicz H."/>
        </authorList>
    </citation>
    <scope>NUCLEOTIDE SEQUENCE [LARGE SCALE GENOMIC DNA]</scope>
    <source>
        <strain evidence="1 2">DSM 24787</strain>
    </source>
</reference>
<dbReference type="Gene3D" id="1.20.1260.10">
    <property type="match status" value="1"/>
</dbReference>
<dbReference type="PANTHER" id="PTHR30458:SF2">
    <property type="entry name" value="1,2-PHENYLACETYL-COA EPOXIDASE, SUBUNIT A"/>
    <property type="match status" value="1"/>
</dbReference>
<dbReference type="GO" id="GO:0097266">
    <property type="term" value="F:phenylacetyl-CoA 1,2-epoxidase activity"/>
    <property type="evidence" value="ECO:0007669"/>
    <property type="project" value="InterPro"/>
</dbReference>
<dbReference type="InterPro" id="IPR007814">
    <property type="entry name" value="PaaA_PaaC"/>
</dbReference>
<dbReference type="Pfam" id="PF05138">
    <property type="entry name" value="PaaA_PaaC"/>
    <property type="match status" value="1"/>
</dbReference>
<dbReference type="NCBIfam" id="TIGR02156">
    <property type="entry name" value="PA_CoA_Oxy1"/>
    <property type="match status" value="1"/>
</dbReference>
<dbReference type="PANTHER" id="PTHR30458">
    <property type="entry name" value="PHENYLACETIC ACID DEGRADATION PROTEIN PAA"/>
    <property type="match status" value="1"/>
</dbReference>
<evidence type="ECO:0000313" key="1">
    <source>
        <dbReference type="EMBL" id="SIO46212.1"/>
    </source>
</evidence>
<dbReference type="GO" id="GO:0005829">
    <property type="term" value="C:cytosol"/>
    <property type="evidence" value="ECO:0007669"/>
    <property type="project" value="TreeGrafter"/>
</dbReference>
<dbReference type="EMBL" id="FSRA01000002">
    <property type="protein sequence ID" value="SIO46212.1"/>
    <property type="molecule type" value="Genomic_DNA"/>
</dbReference>